<keyword evidence="1" id="KW-0472">Membrane</keyword>
<dbReference type="Proteomes" id="UP001527181">
    <property type="component" value="Unassembled WGS sequence"/>
</dbReference>
<dbReference type="RefSeq" id="WP_005548128.1">
    <property type="nucleotide sequence ID" value="NZ_JAMDLX010000045.1"/>
</dbReference>
<protein>
    <submittedName>
        <fullName evidence="2">Uncharacterized protein</fullName>
    </submittedName>
</protein>
<dbReference type="EMBL" id="JAMDNP010000011">
    <property type="protein sequence ID" value="MCY9760447.1"/>
    <property type="molecule type" value="Genomic_DNA"/>
</dbReference>
<evidence type="ECO:0000313" key="3">
    <source>
        <dbReference type="Proteomes" id="UP001527181"/>
    </source>
</evidence>
<feature type="transmembrane region" description="Helical" evidence="1">
    <location>
        <begin position="6"/>
        <end position="28"/>
    </location>
</feature>
<evidence type="ECO:0000256" key="1">
    <source>
        <dbReference type="SAM" id="Phobius"/>
    </source>
</evidence>
<comment type="caution">
    <text evidence="2">The sequence shown here is derived from an EMBL/GenBank/DDBJ whole genome shotgun (WGS) entry which is preliminary data.</text>
</comment>
<gene>
    <name evidence="2" type="ORF">M5X12_07640</name>
</gene>
<keyword evidence="3" id="KW-1185">Reference proteome</keyword>
<accession>A0ABT4GUS8</accession>
<reference evidence="2 3" key="1">
    <citation type="submission" date="2022-05" db="EMBL/GenBank/DDBJ databases">
        <title>Genome Sequencing of Bee-Associated Microbes.</title>
        <authorList>
            <person name="Dunlap C."/>
        </authorList>
    </citation>
    <scope>NUCLEOTIDE SEQUENCE [LARGE SCALE GENOMIC DNA]</scope>
    <source>
        <strain evidence="2 3">NRRL B-04010</strain>
    </source>
</reference>
<name>A0ABT4GUS8_PAEAL</name>
<organism evidence="2 3">
    <name type="scientific">Paenibacillus alvei</name>
    <name type="common">Bacillus alvei</name>
    <dbReference type="NCBI Taxonomy" id="44250"/>
    <lineage>
        <taxon>Bacteria</taxon>
        <taxon>Bacillati</taxon>
        <taxon>Bacillota</taxon>
        <taxon>Bacilli</taxon>
        <taxon>Bacillales</taxon>
        <taxon>Paenibacillaceae</taxon>
        <taxon>Paenibacillus</taxon>
    </lineage>
</organism>
<sequence>MGAELFVWLTAVFGLVAVVCWFLSRLLIFDSTRHDEQFVWLRSVEEDGSNGNEIINR</sequence>
<proteinExistence type="predicted"/>
<keyword evidence="1" id="KW-0812">Transmembrane</keyword>
<keyword evidence="1" id="KW-1133">Transmembrane helix</keyword>
<evidence type="ECO:0000313" key="2">
    <source>
        <dbReference type="EMBL" id="MCY9760447.1"/>
    </source>
</evidence>
<dbReference type="GeneID" id="94493086"/>